<keyword evidence="2" id="KW-1185">Reference proteome</keyword>
<accession>A0A8K0D8F4</accession>
<sequence>MLALQDKNIEHDPSLTKPELYEIIKQNKSKNITYKIDHLVEQYKKIWALVKNWVASRNVTFKLNDVANLAREKLEAVGVAQWSKICEHIEKTENGYIYRKSIFLDNAFDRLAFIVNTGEFDESAFDESEDSSYEENDDIDGVFAPIPSRGVLADFYINILPTAGQKYKHTSPCDMIPLPKLSVKKEIFR</sequence>
<evidence type="ECO:0000313" key="1">
    <source>
        <dbReference type="EMBL" id="KAF2898907.1"/>
    </source>
</evidence>
<proteinExistence type="predicted"/>
<comment type="caution">
    <text evidence="1">The sequence shown here is derived from an EMBL/GenBank/DDBJ whole genome shotgun (WGS) entry which is preliminary data.</text>
</comment>
<reference evidence="1" key="1">
    <citation type="submission" date="2019-08" db="EMBL/GenBank/DDBJ databases">
        <title>The genome of the North American firefly Photinus pyralis.</title>
        <authorList>
            <consortium name="Photinus pyralis genome working group"/>
            <person name="Fallon T.R."/>
            <person name="Sander Lower S.E."/>
            <person name="Weng J.-K."/>
        </authorList>
    </citation>
    <scope>NUCLEOTIDE SEQUENCE</scope>
    <source>
        <strain evidence="1">TRF0915ILg1</strain>
        <tissue evidence="1">Whole body</tissue>
    </source>
</reference>
<dbReference type="EMBL" id="VTPC01003195">
    <property type="protein sequence ID" value="KAF2898907.1"/>
    <property type="molecule type" value="Genomic_DNA"/>
</dbReference>
<protein>
    <submittedName>
        <fullName evidence="1">Uncharacterized protein</fullName>
    </submittedName>
</protein>
<dbReference type="OrthoDB" id="6767270at2759"/>
<dbReference type="Proteomes" id="UP000801492">
    <property type="component" value="Unassembled WGS sequence"/>
</dbReference>
<gene>
    <name evidence="1" type="ORF">ILUMI_07269</name>
</gene>
<dbReference type="AlphaFoldDB" id="A0A8K0D8F4"/>
<name>A0A8K0D8F4_IGNLU</name>
<evidence type="ECO:0000313" key="2">
    <source>
        <dbReference type="Proteomes" id="UP000801492"/>
    </source>
</evidence>
<organism evidence="1 2">
    <name type="scientific">Ignelater luminosus</name>
    <name type="common">Cucubano</name>
    <name type="synonym">Pyrophorus luminosus</name>
    <dbReference type="NCBI Taxonomy" id="2038154"/>
    <lineage>
        <taxon>Eukaryota</taxon>
        <taxon>Metazoa</taxon>
        <taxon>Ecdysozoa</taxon>
        <taxon>Arthropoda</taxon>
        <taxon>Hexapoda</taxon>
        <taxon>Insecta</taxon>
        <taxon>Pterygota</taxon>
        <taxon>Neoptera</taxon>
        <taxon>Endopterygota</taxon>
        <taxon>Coleoptera</taxon>
        <taxon>Polyphaga</taxon>
        <taxon>Elateriformia</taxon>
        <taxon>Elateroidea</taxon>
        <taxon>Elateridae</taxon>
        <taxon>Agrypninae</taxon>
        <taxon>Pyrophorini</taxon>
        <taxon>Ignelater</taxon>
    </lineage>
</organism>